<dbReference type="AlphaFoldDB" id="A0A4Q9DQY2"/>
<keyword evidence="3" id="KW-0067">ATP-binding</keyword>
<dbReference type="NCBIfam" id="TIGR01613">
    <property type="entry name" value="primase_Cterm"/>
    <property type="match status" value="1"/>
</dbReference>
<dbReference type="RefSeq" id="WP_131014811.1">
    <property type="nucleotide sequence ID" value="NZ_SIRE01000012.1"/>
</dbReference>
<evidence type="ECO:0000313" key="6">
    <source>
        <dbReference type="Proteomes" id="UP000293142"/>
    </source>
</evidence>
<gene>
    <name evidence="5" type="ORF">EYB31_18295</name>
</gene>
<evidence type="ECO:0000256" key="3">
    <source>
        <dbReference type="ARBA" id="ARBA00022840"/>
    </source>
</evidence>
<dbReference type="GO" id="GO:0005524">
    <property type="term" value="F:ATP binding"/>
    <property type="evidence" value="ECO:0007669"/>
    <property type="project" value="UniProtKB-KW"/>
</dbReference>
<dbReference type="Proteomes" id="UP000293142">
    <property type="component" value="Unassembled WGS sequence"/>
</dbReference>
<evidence type="ECO:0000256" key="2">
    <source>
        <dbReference type="ARBA" id="ARBA00022801"/>
    </source>
</evidence>
<dbReference type="InterPro" id="IPR006500">
    <property type="entry name" value="Helicase_put_C_phage/plasmid"/>
</dbReference>
<sequence length="468" mass="54005">MNPSASSLLDNYSIPVNEEVLEGGSLSQRLEKRGFYYDEHGKLRLNSNIFVAYVLYRIRLKYCKGIYYIYHRRLGKYQEISNDDLLRITREIIHEAQDNLYHSSFSNEYMRVLRLETPQVERMNPNKLLINVKNGMLNILTSELMPHSSEYYSTVQLDLEYDPEAEPSRFLQYISEVTLGDGELAELLQEVVGYILSPETRIQKAFFLVGGGSNGKGILTRLITLLVGEQNVSNLTLSDFGDRFRLANLVGKAVNIAAENEIGHRGLHSERFKQLVAGDDVVVERKYQEPCSFTPTCKFLFAVNSLPRTTDHSHGLYRRLLLIPFDRQFRDEEQDKELIDQLKGELPGILNWALKGLNRLMENDFNFTTSEKAERLLSRYKQEQNPLLAFVRASIVSGSDQEGLFRSELRKALHVWCTNNGMEELMKLPGQKLWPMFKSVLESLDLPNEEKQYNGNYRFKGLKWKDGC</sequence>
<dbReference type="SUPFAM" id="SSF52540">
    <property type="entry name" value="P-loop containing nucleoside triphosphate hydrolases"/>
    <property type="match status" value="1"/>
</dbReference>
<name>A0A4Q9DQY2_9BACL</name>
<protein>
    <recommendedName>
        <fullName evidence="4">SF3 helicase domain-containing protein</fullName>
    </recommendedName>
</protein>
<dbReference type="PROSITE" id="PS51206">
    <property type="entry name" value="SF3_HELICASE_1"/>
    <property type="match status" value="1"/>
</dbReference>
<organism evidence="5 6">
    <name type="scientific">Paenibacillus thalictri</name>
    <dbReference type="NCBI Taxonomy" id="2527873"/>
    <lineage>
        <taxon>Bacteria</taxon>
        <taxon>Bacillati</taxon>
        <taxon>Bacillota</taxon>
        <taxon>Bacilli</taxon>
        <taxon>Bacillales</taxon>
        <taxon>Paenibacillaceae</taxon>
        <taxon>Paenibacillus</taxon>
    </lineage>
</organism>
<evidence type="ECO:0000259" key="4">
    <source>
        <dbReference type="PROSITE" id="PS51206"/>
    </source>
</evidence>
<evidence type="ECO:0000313" key="5">
    <source>
        <dbReference type="EMBL" id="TBL77421.1"/>
    </source>
</evidence>
<dbReference type="InterPro" id="IPR051620">
    <property type="entry name" value="ORF904-like_C"/>
</dbReference>
<dbReference type="PANTHER" id="PTHR35372:SF2">
    <property type="entry name" value="SF3 HELICASE DOMAIN-CONTAINING PROTEIN"/>
    <property type="match status" value="1"/>
</dbReference>
<feature type="domain" description="SF3 helicase" evidence="4">
    <location>
        <begin position="183"/>
        <end position="338"/>
    </location>
</feature>
<accession>A0A4Q9DQY2</accession>
<evidence type="ECO:0000256" key="1">
    <source>
        <dbReference type="ARBA" id="ARBA00022741"/>
    </source>
</evidence>
<dbReference type="InterPro" id="IPR014818">
    <property type="entry name" value="Phage/plasmid_primase_P4_C"/>
</dbReference>
<comment type="caution">
    <text evidence="5">The sequence shown here is derived from an EMBL/GenBank/DDBJ whole genome shotgun (WGS) entry which is preliminary data.</text>
</comment>
<keyword evidence="2" id="KW-0378">Hydrolase</keyword>
<dbReference type="InterPro" id="IPR045455">
    <property type="entry name" value="NrS-1_pol-like_helicase"/>
</dbReference>
<dbReference type="OrthoDB" id="9763644at2"/>
<dbReference type="SMART" id="SM00885">
    <property type="entry name" value="D5_N"/>
    <property type="match status" value="1"/>
</dbReference>
<dbReference type="GO" id="GO:0016787">
    <property type="term" value="F:hydrolase activity"/>
    <property type="evidence" value="ECO:0007669"/>
    <property type="project" value="UniProtKB-KW"/>
</dbReference>
<dbReference type="Gene3D" id="3.40.50.300">
    <property type="entry name" value="P-loop containing nucleotide triphosphate hydrolases"/>
    <property type="match status" value="1"/>
</dbReference>
<dbReference type="EMBL" id="SIRE01000012">
    <property type="protein sequence ID" value="TBL77421.1"/>
    <property type="molecule type" value="Genomic_DNA"/>
</dbReference>
<keyword evidence="1" id="KW-0547">Nucleotide-binding</keyword>
<dbReference type="InterPro" id="IPR027417">
    <property type="entry name" value="P-loop_NTPase"/>
</dbReference>
<dbReference type="Pfam" id="PF08706">
    <property type="entry name" value="D5_N"/>
    <property type="match status" value="1"/>
</dbReference>
<dbReference type="InterPro" id="IPR014015">
    <property type="entry name" value="Helicase_SF3_DNA-vir"/>
</dbReference>
<reference evidence="5 6" key="1">
    <citation type="submission" date="2019-02" db="EMBL/GenBank/DDBJ databases">
        <title>Paenibacillus sp. nov., isolated from surface-sterilized tissue of Thalictrum simplex L.</title>
        <authorList>
            <person name="Tuo L."/>
        </authorList>
    </citation>
    <scope>NUCLEOTIDE SEQUENCE [LARGE SCALE GENOMIC DNA]</scope>
    <source>
        <strain evidence="5 6">N2SHLJ1</strain>
    </source>
</reference>
<dbReference type="PANTHER" id="PTHR35372">
    <property type="entry name" value="ATP BINDING PROTEIN-RELATED"/>
    <property type="match status" value="1"/>
</dbReference>
<keyword evidence="6" id="KW-1185">Reference proteome</keyword>
<dbReference type="Pfam" id="PF19263">
    <property type="entry name" value="DUF5906"/>
    <property type="match status" value="1"/>
</dbReference>
<proteinExistence type="predicted"/>